<feature type="transmembrane region" description="Helical" evidence="5">
    <location>
        <begin position="12"/>
        <end position="34"/>
    </location>
</feature>
<dbReference type="InterPro" id="IPR001902">
    <property type="entry name" value="SLC26A/SulP_fam"/>
</dbReference>
<reference evidence="7" key="1">
    <citation type="submission" date="2025-08" db="UniProtKB">
        <authorList>
            <consortium name="RefSeq"/>
        </authorList>
    </citation>
    <scope>IDENTIFICATION</scope>
    <source>
        <tissue evidence="7">Whole insect</tissue>
    </source>
</reference>
<proteinExistence type="predicted"/>
<dbReference type="Pfam" id="PF00916">
    <property type="entry name" value="Sulfate_transp"/>
    <property type="match status" value="1"/>
</dbReference>
<keyword evidence="3 5" id="KW-1133">Transmembrane helix</keyword>
<organism evidence="7">
    <name type="scientific">Diabrotica virgifera virgifera</name>
    <name type="common">western corn rootworm</name>
    <dbReference type="NCBI Taxonomy" id="50390"/>
    <lineage>
        <taxon>Eukaryota</taxon>
        <taxon>Metazoa</taxon>
        <taxon>Ecdysozoa</taxon>
        <taxon>Arthropoda</taxon>
        <taxon>Hexapoda</taxon>
        <taxon>Insecta</taxon>
        <taxon>Pterygota</taxon>
        <taxon>Neoptera</taxon>
        <taxon>Endopterygota</taxon>
        <taxon>Coleoptera</taxon>
        <taxon>Polyphaga</taxon>
        <taxon>Cucujiformia</taxon>
        <taxon>Chrysomeloidea</taxon>
        <taxon>Chrysomelidae</taxon>
        <taxon>Galerucinae</taxon>
        <taxon>Diabroticina</taxon>
        <taxon>Diabroticites</taxon>
        <taxon>Diabrotica</taxon>
    </lineage>
</organism>
<accession>A0A6P7FJI8</accession>
<evidence type="ECO:0000313" key="7">
    <source>
        <dbReference type="RefSeq" id="XP_028135172.1"/>
    </source>
</evidence>
<dbReference type="GO" id="GO:0055085">
    <property type="term" value="P:transmembrane transport"/>
    <property type="evidence" value="ECO:0007669"/>
    <property type="project" value="InterPro"/>
</dbReference>
<feature type="transmembrane region" description="Helical" evidence="5">
    <location>
        <begin position="67"/>
        <end position="87"/>
    </location>
</feature>
<dbReference type="AlphaFoldDB" id="A0A6P7FJI8"/>
<evidence type="ECO:0000256" key="5">
    <source>
        <dbReference type="SAM" id="Phobius"/>
    </source>
</evidence>
<keyword evidence="2 5" id="KW-0812">Transmembrane</keyword>
<comment type="subcellular location">
    <subcellularLocation>
        <location evidence="1">Membrane</location>
        <topology evidence="1">Multi-pass membrane protein</topology>
    </subcellularLocation>
</comment>
<evidence type="ECO:0000256" key="1">
    <source>
        <dbReference type="ARBA" id="ARBA00004141"/>
    </source>
</evidence>
<evidence type="ECO:0000256" key="3">
    <source>
        <dbReference type="ARBA" id="ARBA00022989"/>
    </source>
</evidence>
<gene>
    <name evidence="7" type="primary">LOC114330062</name>
</gene>
<feature type="domain" description="SLC26A/SulP transporter" evidence="6">
    <location>
        <begin position="3"/>
        <end position="88"/>
    </location>
</feature>
<dbReference type="GO" id="GO:0016020">
    <property type="term" value="C:membrane"/>
    <property type="evidence" value="ECO:0007669"/>
    <property type="project" value="UniProtKB-SubCell"/>
</dbReference>
<evidence type="ECO:0000256" key="4">
    <source>
        <dbReference type="ARBA" id="ARBA00023136"/>
    </source>
</evidence>
<sequence length="91" mass="9926">MFALRLGAATNLLSDMLVSAFTCGSAFQIVVTQIKDLLGITMPKIKGNFLTIKILKVIFEEIGQTNYAAVIISAITIVVLIFNNEFLKVCT</sequence>
<evidence type="ECO:0000259" key="6">
    <source>
        <dbReference type="Pfam" id="PF00916"/>
    </source>
</evidence>
<dbReference type="RefSeq" id="XP_028135172.1">
    <property type="nucleotide sequence ID" value="XM_028279371.1"/>
</dbReference>
<dbReference type="InterPro" id="IPR011547">
    <property type="entry name" value="SLC26A/SulP_dom"/>
</dbReference>
<dbReference type="PANTHER" id="PTHR11814">
    <property type="entry name" value="SULFATE TRANSPORTER"/>
    <property type="match status" value="1"/>
</dbReference>
<dbReference type="InParanoid" id="A0A6P7FJI8"/>
<protein>
    <submittedName>
        <fullName evidence="7">Anion exchange transporter-like</fullName>
    </submittedName>
</protein>
<name>A0A6P7FJI8_DIAVI</name>
<evidence type="ECO:0000256" key="2">
    <source>
        <dbReference type="ARBA" id="ARBA00022692"/>
    </source>
</evidence>
<keyword evidence="4 5" id="KW-0472">Membrane</keyword>